<evidence type="ECO:0000313" key="2">
    <source>
        <dbReference type="Proteomes" id="UP001054857"/>
    </source>
</evidence>
<dbReference type="GO" id="GO:0016020">
    <property type="term" value="C:membrane"/>
    <property type="evidence" value="ECO:0007669"/>
    <property type="project" value="TreeGrafter"/>
</dbReference>
<dbReference type="InterPro" id="IPR036770">
    <property type="entry name" value="Ankyrin_rpt-contain_sf"/>
</dbReference>
<reference evidence="1 2" key="1">
    <citation type="journal article" date="2021" name="Sci. Rep.">
        <title>Genome sequencing of the multicellular alga Astrephomene provides insights into convergent evolution of germ-soma differentiation.</title>
        <authorList>
            <person name="Yamashita S."/>
            <person name="Yamamoto K."/>
            <person name="Matsuzaki R."/>
            <person name="Suzuki S."/>
            <person name="Yamaguchi H."/>
            <person name="Hirooka S."/>
            <person name="Minakuchi Y."/>
            <person name="Miyagishima S."/>
            <person name="Kawachi M."/>
            <person name="Toyoda A."/>
            <person name="Nozaki H."/>
        </authorList>
    </citation>
    <scope>NUCLEOTIDE SEQUENCE [LARGE SCALE GENOMIC DNA]</scope>
    <source>
        <strain evidence="1 2">NIES-4017</strain>
    </source>
</reference>
<dbReference type="Gene3D" id="1.25.40.20">
    <property type="entry name" value="Ankyrin repeat-containing domain"/>
    <property type="match status" value="2"/>
</dbReference>
<protein>
    <recommendedName>
        <fullName evidence="3">Ankyrin repeat domain-containing protein</fullName>
    </recommendedName>
</protein>
<gene>
    <name evidence="1" type="ORF">Agub_g6815</name>
</gene>
<dbReference type="GO" id="GO:0005783">
    <property type="term" value="C:endoplasmic reticulum"/>
    <property type="evidence" value="ECO:0007669"/>
    <property type="project" value="TreeGrafter"/>
</dbReference>
<organism evidence="1 2">
    <name type="scientific">Astrephomene gubernaculifera</name>
    <dbReference type="NCBI Taxonomy" id="47775"/>
    <lineage>
        <taxon>Eukaryota</taxon>
        <taxon>Viridiplantae</taxon>
        <taxon>Chlorophyta</taxon>
        <taxon>core chlorophytes</taxon>
        <taxon>Chlorophyceae</taxon>
        <taxon>CS clade</taxon>
        <taxon>Chlamydomonadales</taxon>
        <taxon>Astrephomenaceae</taxon>
        <taxon>Astrephomene</taxon>
    </lineage>
</organism>
<dbReference type="GO" id="GO:0046513">
    <property type="term" value="P:ceramide biosynthetic process"/>
    <property type="evidence" value="ECO:0007669"/>
    <property type="project" value="TreeGrafter"/>
</dbReference>
<accession>A0AAD3DT73</accession>
<evidence type="ECO:0008006" key="3">
    <source>
        <dbReference type="Google" id="ProtNLM"/>
    </source>
</evidence>
<sequence length="554" mass="61121">MSRQQHRQAGIWPQLQPELAERIISFLSPNEVACTVRLINKAAAAQFSGPRYTTVKLSSPVPHHAFQRHWSRPGVTRSLTLKQREQLVCLTARSGSIPNLEAAVASTGLLSIASSYEAVLPAAAAAGQLEMCQWLQQRNCLEGSALEDAAGAGHRAICEWGLANGWDRDLNVKKAMCAAAQGGHVELMEWLLQQQLQQRPNGNLIPSDLVDLLEAAAQGCELAIVVELTQRLQGQLLLDKEDVNTCSIVAAAAGSPTPDWQAKVEWLEARGFPRSSYVANWAASCPEALDRLMWLRERGYPFTERAAEAAINNNRVEALEFLLDCDIEPDDGEDYNAASDGHLDILILLNEYGYEVGNFIGVAAQGGHLAVVVWLSELLGREALQKSRNMRAAVLSGNLELMGWLRERGCRWADDMYTVAAGSGCEEALEWLVEQGCPMQDDGVPCLVAALQNDVNMLRCLRRLGCPWGPHGWVFAKCIEDGGDTAVLRLLLDEGCPVDWLRVMEPAYQKASKGYHEAVQLWNWLCANGGSEWWQREGYAQVMGAMQFQQLLFE</sequence>
<dbReference type="EMBL" id="BMAR01000010">
    <property type="protein sequence ID" value="GFR45436.1"/>
    <property type="molecule type" value="Genomic_DNA"/>
</dbReference>
<dbReference type="AlphaFoldDB" id="A0AAD3DT73"/>
<dbReference type="PANTHER" id="PTHR12393">
    <property type="entry name" value="SPHINGOMYELIN PHOSPHODIESTERASE RELATED"/>
    <property type="match status" value="1"/>
</dbReference>
<proteinExistence type="predicted"/>
<evidence type="ECO:0000313" key="1">
    <source>
        <dbReference type="EMBL" id="GFR45436.1"/>
    </source>
</evidence>
<dbReference type="Proteomes" id="UP001054857">
    <property type="component" value="Unassembled WGS sequence"/>
</dbReference>
<dbReference type="GO" id="GO:0071944">
    <property type="term" value="C:cell periphery"/>
    <property type="evidence" value="ECO:0007669"/>
    <property type="project" value="TreeGrafter"/>
</dbReference>
<keyword evidence="2" id="KW-1185">Reference proteome</keyword>
<comment type="caution">
    <text evidence="1">The sequence shown here is derived from an EMBL/GenBank/DDBJ whole genome shotgun (WGS) entry which is preliminary data.</text>
</comment>
<dbReference type="GO" id="GO:0030149">
    <property type="term" value="P:sphingolipid catabolic process"/>
    <property type="evidence" value="ECO:0007669"/>
    <property type="project" value="TreeGrafter"/>
</dbReference>
<dbReference type="GO" id="GO:0004620">
    <property type="term" value="F:phospholipase activity"/>
    <property type="evidence" value="ECO:0007669"/>
    <property type="project" value="TreeGrafter"/>
</dbReference>
<dbReference type="SUPFAM" id="SSF48403">
    <property type="entry name" value="Ankyrin repeat"/>
    <property type="match status" value="1"/>
</dbReference>
<name>A0AAD3DT73_9CHLO</name>
<dbReference type="PANTHER" id="PTHR12393:SF6">
    <property type="entry name" value="SPHINGOMYELIN PHOSPHODIESTERASE 2"/>
    <property type="match status" value="1"/>
</dbReference>